<organism evidence="6 7">
    <name type="scientific">Chitinophaga filiformis</name>
    <name type="common">Myxococcus filiformis</name>
    <name type="synonym">Flexibacter filiformis</name>
    <dbReference type="NCBI Taxonomy" id="104663"/>
    <lineage>
        <taxon>Bacteria</taxon>
        <taxon>Pseudomonadati</taxon>
        <taxon>Bacteroidota</taxon>
        <taxon>Chitinophagia</taxon>
        <taxon>Chitinophagales</taxon>
        <taxon>Chitinophagaceae</taxon>
        <taxon>Chitinophaga</taxon>
    </lineage>
</organism>
<name>A0A1G7P9Z9_CHIFI</name>
<dbReference type="InterPro" id="IPR039650">
    <property type="entry name" value="HdrA-like"/>
</dbReference>
<evidence type="ECO:0000256" key="2">
    <source>
        <dbReference type="ARBA" id="ARBA00022723"/>
    </source>
</evidence>
<keyword evidence="2" id="KW-0479">Metal-binding</keyword>
<dbReference type="GO" id="GO:0046872">
    <property type="term" value="F:metal ion binding"/>
    <property type="evidence" value="ECO:0007669"/>
    <property type="project" value="UniProtKB-KW"/>
</dbReference>
<dbReference type="EMBL" id="FNBN01000002">
    <property type="protein sequence ID" value="SDF82947.1"/>
    <property type="molecule type" value="Genomic_DNA"/>
</dbReference>
<evidence type="ECO:0000256" key="4">
    <source>
        <dbReference type="ARBA" id="ARBA00023004"/>
    </source>
</evidence>
<dbReference type="PANTHER" id="PTHR43498">
    <property type="entry name" value="FERREDOXIN:COB-COM HETERODISULFIDE REDUCTASE SUBUNIT A"/>
    <property type="match status" value="1"/>
</dbReference>
<dbReference type="Gene3D" id="3.50.50.60">
    <property type="entry name" value="FAD/NAD(P)-binding domain"/>
    <property type="match status" value="1"/>
</dbReference>
<accession>A0A1G7P9Z9</accession>
<keyword evidence="3" id="KW-0560">Oxidoreductase</keyword>
<dbReference type="InterPro" id="IPR036188">
    <property type="entry name" value="FAD/NAD-bd_sf"/>
</dbReference>
<dbReference type="GO" id="GO:0016491">
    <property type="term" value="F:oxidoreductase activity"/>
    <property type="evidence" value="ECO:0007669"/>
    <property type="project" value="UniProtKB-KW"/>
</dbReference>
<keyword evidence="4" id="KW-0408">Iron</keyword>
<evidence type="ECO:0000256" key="3">
    <source>
        <dbReference type="ARBA" id="ARBA00023002"/>
    </source>
</evidence>
<reference evidence="6 7" key="1">
    <citation type="submission" date="2016-10" db="EMBL/GenBank/DDBJ databases">
        <authorList>
            <person name="de Groot N.N."/>
        </authorList>
    </citation>
    <scope>NUCLEOTIDE SEQUENCE [LARGE SCALE GENOMIC DNA]</scope>
    <source>
        <strain evidence="6 7">DSM 527</strain>
    </source>
</reference>
<keyword evidence="1" id="KW-0004">4Fe-4S</keyword>
<proteinExistence type="predicted"/>
<protein>
    <submittedName>
        <fullName evidence="6">FAD dependent oxidoreductase</fullName>
    </submittedName>
</protein>
<dbReference type="Proteomes" id="UP000199045">
    <property type="component" value="Unassembled WGS sequence"/>
</dbReference>
<keyword evidence="5" id="KW-0411">Iron-sulfur</keyword>
<sequence length="758" mass="84746">MMKEQASEGRHLKTDQYDADLIVTGGGLAGVCCAITAAREGIRVILVQDRPVLGGNSSSEVRLWVLGATSHMGNNNRWAREGGVADEIMTENMWRNPDGNPLIYDTILLEKVTSEHNIRLLLNTAVFEVTKQNADIIDHVKAFCSQNSTLYELKAPLFCDASGDGIIGFLAGAAFRMGAESEKEFGEKFAPTAEYGELLGHSLYFYTKDTGRPTVFVPPAYALKDITAIPKYKRINSQDHGCQLWWIEYGGRLDTVHETETIKWELWKVVYGIWNYIKNSGQFPEAETMTLEWVGQIPGKRESRRFEGDYMLRQQDIIEQRTHDDAVAYGGWSIDLHPADGVFSEKPSCNQWHSKGIYQIPYRCFYSHNISNLFLAGRIISASHVAFGSSRVMGTGACGAQAVGMAAVLCRQYDVQPRELLKGEWLHELQSRLIRTGQHIPLVAPTDKQDLVREAAITVSSEYVLRHLHPDGTSIQLNAAMGQMLPLKAGNIPPVTVYADAIEDTVLEVSLRTSSRPVHHTPDLILQELVIPMEKGAQAVTLSFDAVLPEDNYIFLCFMKNEAVSLRSSSERISGILSVFNKTNPAVSNYGAQTPTEDIGVEAFEFWCPERRPAGKNLAMDIPAGVSLFGTENVRNGVNRPTHQPNIWLADKEDADPKLTLSWKEKKTIREIELVFDTDFDHPMENVIYHHPERAMPFCVDTFVICNDRNEPVIRVTDNHQSLQRIVLKEPLETAKLTVHLKGTHGGTPVGMFAIRCY</sequence>
<evidence type="ECO:0000313" key="7">
    <source>
        <dbReference type="Proteomes" id="UP000199045"/>
    </source>
</evidence>
<dbReference type="Pfam" id="PF12831">
    <property type="entry name" value="FAD_oxidored"/>
    <property type="match status" value="1"/>
</dbReference>
<evidence type="ECO:0000256" key="5">
    <source>
        <dbReference type="ARBA" id="ARBA00023014"/>
    </source>
</evidence>
<dbReference type="RefSeq" id="WP_089832016.1">
    <property type="nucleotide sequence ID" value="NZ_FNBN01000002.1"/>
</dbReference>
<dbReference type="GO" id="GO:0051539">
    <property type="term" value="F:4 iron, 4 sulfur cluster binding"/>
    <property type="evidence" value="ECO:0007669"/>
    <property type="project" value="UniProtKB-KW"/>
</dbReference>
<dbReference type="STRING" id="104663.SAMN04488121_1021116"/>
<dbReference type="SUPFAM" id="SSF51905">
    <property type="entry name" value="FAD/NAD(P)-binding domain"/>
    <property type="match status" value="1"/>
</dbReference>
<evidence type="ECO:0000313" key="6">
    <source>
        <dbReference type="EMBL" id="SDF82947.1"/>
    </source>
</evidence>
<dbReference type="AlphaFoldDB" id="A0A1G7P9Z9"/>
<dbReference type="PANTHER" id="PTHR43498:SF1">
    <property type="entry name" value="COB--COM HETERODISULFIDE REDUCTASE IRON-SULFUR SUBUNIT A"/>
    <property type="match status" value="1"/>
</dbReference>
<gene>
    <name evidence="6" type="ORF">SAMN04488121_1021116</name>
</gene>
<dbReference type="OrthoDB" id="9780658at2"/>
<evidence type="ECO:0000256" key="1">
    <source>
        <dbReference type="ARBA" id="ARBA00022485"/>
    </source>
</evidence>